<accession>A0A1L3GCN6</accession>
<name>A0A1L3GCN6_SYNAC</name>
<keyword evidence="1" id="KW-0282">Flagellum</keyword>
<dbReference type="RefSeq" id="WP_072285523.1">
    <property type="nucleotide sequence ID" value="NZ_CP015455.1"/>
</dbReference>
<dbReference type="KEGG" id="pace:A6070_09355"/>
<dbReference type="Pfam" id="PF12611">
    <property type="entry name" value="Flagellar_put"/>
    <property type="match status" value="1"/>
</dbReference>
<reference evidence="1 2" key="1">
    <citation type="journal article" date="2017" name="Genome Announc.">
        <title>Complete Genome Sequences of Two Acetylene-Fermenting Pelobacter acetylenicus Strains.</title>
        <authorList>
            <person name="Sutton J.M."/>
            <person name="Baesman S.M."/>
            <person name="Fierst J.L."/>
            <person name="Poret-Peterson A.T."/>
            <person name="Oremland R.S."/>
            <person name="Dunlap D.S."/>
            <person name="Akob D.M."/>
        </authorList>
    </citation>
    <scope>NUCLEOTIDE SEQUENCE [LARGE SCALE GENOMIC DNA]</scope>
    <source>
        <strain evidence="1 2">DSM 3247</strain>
    </source>
</reference>
<gene>
    <name evidence="1" type="ORF">A7E75_00745</name>
</gene>
<proteinExistence type="predicted"/>
<protein>
    <submittedName>
        <fullName evidence="1">Flagellar protein</fullName>
    </submittedName>
</protein>
<keyword evidence="2" id="KW-1185">Reference proteome</keyword>
<evidence type="ECO:0000313" key="2">
    <source>
        <dbReference type="Proteomes" id="UP000182264"/>
    </source>
</evidence>
<sequence length="126" mass="13696">MGEQLTIIPQPAWPLSTPDRTARPATGSPGKAFEQALSRQMANPVGFSRHALDRLASRDITFSDQDVQRLGEAVDQLQAKGGRDALVLMDTTALVVSVKNRQVVTVMNQSQLKNNVFTHIDSAIIA</sequence>
<dbReference type="OrthoDB" id="165650at2"/>
<dbReference type="Proteomes" id="UP000182264">
    <property type="component" value="Chromosome"/>
</dbReference>
<dbReference type="EMBL" id="CP015518">
    <property type="protein sequence ID" value="APG23714.1"/>
    <property type="molecule type" value="Genomic_DNA"/>
</dbReference>
<dbReference type="STRING" id="29542.A6070_09355"/>
<keyword evidence="1" id="KW-0969">Cilium</keyword>
<organism evidence="1 2">
    <name type="scientific">Syntrophotalea acetylenica</name>
    <name type="common">Pelobacter acetylenicus</name>
    <dbReference type="NCBI Taxonomy" id="29542"/>
    <lineage>
        <taxon>Bacteria</taxon>
        <taxon>Pseudomonadati</taxon>
        <taxon>Thermodesulfobacteriota</taxon>
        <taxon>Desulfuromonadia</taxon>
        <taxon>Desulfuromonadales</taxon>
        <taxon>Syntrophotaleaceae</taxon>
        <taxon>Syntrophotalea</taxon>
    </lineage>
</organism>
<dbReference type="AlphaFoldDB" id="A0A1L3GCN6"/>
<dbReference type="InterPro" id="IPR013367">
    <property type="entry name" value="Flagellar_put"/>
</dbReference>
<keyword evidence="1" id="KW-0966">Cell projection</keyword>
<dbReference type="NCBIfam" id="TIGR02530">
    <property type="entry name" value="flg_new"/>
    <property type="match status" value="1"/>
</dbReference>
<evidence type="ECO:0000313" key="1">
    <source>
        <dbReference type="EMBL" id="APG23714.1"/>
    </source>
</evidence>